<evidence type="ECO:0000256" key="1">
    <source>
        <dbReference type="ARBA" id="ARBA00004141"/>
    </source>
</evidence>
<dbReference type="InterPro" id="IPR027470">
    <property type="entry name" value="Cation_efflux_CTD"/>
</dbReference>
<dbReference type="SUPFAM" id="SSF160240">
    <property type="entry name" value="Cation efflux protein cytoplasmic domain-like"/>
    <property type="match status" value="1"/>
</dbReference>
<evidence type="ECO:0000256" key="6">
    <source>
        <dbReference type="ARBA" id="ARBA00023136"/>
    </source>
</evidence>
<feature type="transmembrane region" description="Helical" evidence="7">
    <location>
        <begin position="137"/>
        <end position="161"/>
    </location>
</feature>
<dbReference type="GO" id="GO:0008324">
    <property type="term" value="F:monoatomic cation transmembrane transporter activity"/>
    <property type="evidence" value="ECO:0007669"/>
    <property type="project" value="InterPro"/>
</dbReference>
<protein>
    <submittedName>
        <fullName evidence="10">Cation diffusion facilitator family transporter</fullName>
    </submittedName>
</protein>
<sequence>MATTVQRPKAFESNYRRRSKVGCWERRRRARAKAKYYKELIELQEIFEYDNRLIEGNEIILELEKGPDRILTRITLLLNIVLLFVNLYAAAASGSLSIVSTFVDSFMDITTSLVLNVCLWLIHNTNSHKYPRGRERLELLGVILCSMIMGIANMFLIMQSISAIITGKIETNVNLLVLAAMISGSLIKSILMIVCYKRGSTTSKVIAMDMRNDVATSLVAIFAATVGDIIWPYADPVGAIIVCGLIAVSWFHHALQHVPILVGVRAERDQLARILRLTVEHDERIRYIHHAMVYHTGMQATVELHIVMDENLPLKVTHDIAHTLEEKLVKLDFVERAFVHCDYDCDE</sequence>
<dbReference type="InterPro" id="IPR050291">
    <property type="entry name" value="CDF_Transporter"/>
</dbReference>
<evidence type="ECO:0000256" key="7">
    <source>
        <dbReference type="SAM" id="Phobius"/>
    </source>
</evidence>
<dbReference type="InterPro" id="IPR002524">
    <property type="entry name" value="Cation_efflux"/>
</dbReference>
<dbReference type="GO" id="GO:0016020">
    <property type="term" value="C:membrane"/>
    <property type="evidence" value="ECO:0007669"/>
    <property type="project" value="UniProtKB-SubCell"/>
</dbReference>
<dbReference type="STRING" id="29172.A0A0D8XUZ6"/>
<name>A0A0D8XUZ6_DICVI</name>
<evidence type="ECO:0000256" key="2">
    <source>
        <dbReference type="ARBA" id="ARBA00008873"/>
    </source>
</evidence>
<gene>
    <name evidence="10" type="ORF">DICVIV_07742</name>
</gene>
<feature type="domain" description="Cation efflux protein cytoplasmic" evidence="9">
    <location>
        <begin position="270"/>
        <end position="342"/>
    </location>
</feature>
<evidence type="ECO:0000313" key="11">
    <source>
        <dbReference type="Proteomes" id="UP000053766"/>
    </source>
</evidence>
<evidence type="ECO:0000256" key="4">
    <source>
        <dbReference type="ARBA" id="ARBA00022692"/>
    </source>
</evidence>
<keyword evidence="6 7" id="KW-0472">Membrane</keyword>
<dbReference type="InterPro" id="IPR036837">
    <property type="entry name" value="Cation_efflux_CTD_sf"/>
</dbReference>
<evidence type="ECO:0000259" key="9">
    <source>
        <dbReference type="Pfam" id="PF16916"/>
    </source>
</evidence>
<feature type="transmembrane region" description="Helical" evidence="7">
    <location>
        <begin position="105"/>
        <end position="125"/>
    </location>
</feature>
<proteinExistence type="inferred from homology"/>
<dbReference type="PANTHER" id="PTHR43840:SF17">
    <property type="entry name" value="CATION EFFLUX PROTEIN CYTOPLASMIC DOMAIN-CONTAINING PROTEIN"/>
    <property type="match status" value="1"/>
</dbReference>
<organism evidence="10 11">
    <name type="scientific">Dictyocaulus viviparus</name>
    <name type="common">Bovine lungworm</name>
    <dbReference type="NCBI Taxonomy" id="29172"/>
    <lineage>
        <taxon>Eukaryota</taxon>
        <taxon>Metazoa</taxon>
        <taxon>Ecdysozoa</taxon>
        <taxon>Nematoda</taxon>
        <taxon>Chromadorea</taxon>
        <taxon>Rhabditida</taxon>
        <taxon>Rhabditina</taxon>
        <taxon>Rhabditomorpha</taxon>
        <taxon>Strongyloidea</taxon>
        <taxon>Metastrongylidae</taxon>
        <taxon>Dictyocaulus</taxon>
    </lineage>
</organism>
<dbReference type="EMBL" id="KN716365">
    <property type="protein sequence ID" value="KJH46181.1"/>
    <property type="molecule type" value="Genomic_DNA"/>
</dbReference>
<reference evidence="11" key="2">
    <citation type="journal article" date="2016" name="Sci. Rep.">
        <title>Dictyocaulus viviparus genome, variome and transcriptome elucidate lungworm biology and support future intervention.</title>
        <authorList>
            <person name="McNulty S.N."/>
            <person name="Strube C."/>
            <person name="Rosa B.A."/>
            <person name="Martin J.C."/>
            <person name="Tyagi R."/>
            <person name="Choi Y.J."/>
            <person name="Wang Q."/>
            <person name="Hallsworth Pepin K."/>
            <person name="Zhang X."/>
            <person name="Ozersky P."/>
            <person name="Wilson R.K."/>
            <person name="Sternberg P.W."/>
            <person name="Gasser R.B."/>
            <person name="Mitreva M."/>
        </authorList>
    </citation>
    <scope>NUCLEOTIDE SEQUENCE [LARGE SCALE GENOMIC DNA]</scope>
    <source>
        <strain evidence="11">HannoverDv2000</strain>
    </source>
</reference>
<dbReference type="FunFam" id="1.20.1510.10:FF:000005">
    <property type="entry name" value="Putative Cation diffusion facilitator 1"/>
    <property type="match status" value="1"/>
</dbReference>
<comment type="subcellular location">
    <subcellularLocation>
        <location evidence="1">Membrane</location>
        <topology evidence="1">Multi-pass membrane protein</topology>
    </subcellularLocation>
</comment>
<dbReference type="InterPro" id="IPR027469">
    <property type="entry name" value="Cation_efflux_TMD_sf"/>
</dbReference>
<keyword evidence="5 7" id="KW-1133">Transmembrane helix</keyword>
<evidence type="ECO:0000256" key="3">
    <source>
        <dbReference type="ARBA" id="ARBA00022448"/>
    </source>
</evidence>
<dbReference type="SUPFAM" id="SSF161111">
    <property type="entry name" value="Cation efflux protein transmembrane domain-like"/>
    <property type="match status" value="1"/>
</dbReference>
<evidence type="ECO:0000256" key="5">
    <source>
        <dbReference type="ARBA" id="ARBA00022989"/>
    </source>
</evidence>
<dbReference type="Pfam" id="PF01545">
    <property type="entry name" value="Cation_efflux"/>
    <property type="match status" value="1"/>
</dbReference>
<comment type="similarity">
    <text evidence="2">Belongs to the cation diffusion facilitator (CDF) transporter (TC 2.A.4) family. SLC30A subfamily.</text>
</comment>
<keyword evidence="11" id="KW-1185">Reference proteome</keyword>
<dbReference type="NCBIfam" id="TIGR01297">
    <property type="entry name" value="CDF"/>
    <property type="match status" value="1"/>
</dbReference>
<keyword evidence="4 7" id="KW-0812">Transmembrane</keyword>
<feature type="transmembrane region" description="Helical" evidence="7">
    <location>
        <begin position="173"/>
        <end position="194"/>
    </location>
</feature>
<feature type="transmembrane region" description="Helical" evidence="7">
    <location>
        <begin position="76"/>
        <end position="99"/>
    </location>
</feature>
<reference evidence="10 11" key="1">
    <citation type="submission" date="2013-11" db="EMBL/GenBank/DDBJ databases">
        <title>Draft genome of the bovine lungworm Dictyocaulus viviparus.</title>
        <authorList>
            <person name="Mitreva M."/>
        </authorList>
    </citation>
    <scope>NUCLEOTIDE SEQUENCE [LARGE SCALE GENOMIC DNA]</scope>
    <source>
        <strain evidence="10 11">HannoverDv2000</strain>
    </source>
</reference>
<dbReference type="Gene3D" id="1.20.1510.10">
    <property type="entry name" value="Cation efflux protein transmembrane domain"/>
    <property type="match status" value="1"/>
</dbReference>
<keyword evidence="3" id="KW-0813">Transport</keyword>
<dbReference type="InterPro" id="IPR058533">
    <property type="entry name" value="Cation_efflux_TM"/>
</dbReference>
<feature type="domain" description="Cation efflux protein transmembrane" evidence="8">
    <location>
        <begin position="74"/>
        <end position="262"/>
    </location>
</feature>
<dbReference type="PANTHER" id="PTHR43840">
    <property type="entry name" value="MITOCHONDRIAL METAL TRANSPORTER 1-RELATED"/>
    <property type="match status" value="1"/>
</dbReference>
<dbReference type="OrthoDB" id="78296at2759"/>
<feature type="transmembrane region" description="Helical" evidence="7">
    <location>
        <begin position="237"/>
        <end position="255"/>
    </location>
</feature>
<dbReference type="AlphaFoldDB" id="A0A0D8XUZ6"/>
<feature type="transmembrane region" description="Helical" evidence="7">
    <location>
        <begin position="214"/>
        <end position="231"/>
    </location>
</feature>
<dbReference type="Pfam" id="PF16916">
    <property type="entry name" value="ZT_dimer"/>
    <property type="match status" value="1"/>
</dbReference>
<dbReference type="Proteomes" id="UP000053766">
    <property type="component" value="Unassembled WGS sequence"/>
</dbReference>
<dbReference type="Gene3D" id="3.30.70.1350">
    <property type="entry name" value="Cation efflux protein, cytoplasmic domain"/>
    <property type="match status" value="1"/>
</dbReference>
<evidence type="ECO:0000259" key="8">
    <source>
        <dbReference type="Pfam" id="PF01545"/>
    </source>
</evidence>
<evidence type="ECO:0000313" key="10">
    <source>
        <dbReference type="EMBL" id="KJH46181.1"/>
    </source>
</evidence>
<accession>A0A0D8XUZ6</accession>